<name>A0A6P7YA60_9AMPH</name>
<reference evidence="4" key="1">
    <citation type="submission" date="2025-08" db="UniProtKB">
        <authorList>
            <consortium name="RefSeq"/>
        </authorList>
    </citation>
    <scope>IDENTIFICATION</scope>
</reference>
<dbReference type="GO" id="GO:0005868">
    <property type="term" value="C:cytoplasmic dynein complex"/>
    <property type="evidence" value="ECO:0007669"/>
    <property type="project" value="TreeGrafter"/>
</dbReference>
<gene>
    <name evidence="4" type="primary">TCTEX1D1</name>
</gene>
<dbReference type="PANTHER" id="PTHR21255">
    <property type="entry name" value="T-COMPLEX-ASSOCIATED-TESTIS-EXPRESSED 1/ DYNEIN LIGHT CHAIN"/>
    <property type="match status" value="1"/>
</dbReference>
<comment type="similarity">
    <text evidence="1">Belongs to the dynein light chain Tctex-type family.</text>
</comment>
<dbReference type="InParanoid" id="A0A6P7YA60"/>
<dbReference type="InterPro" id="IPR005334">
    <property type="entry name" value="Tctex-1-like"/>
</dbReference>
<evidence type="ECO:0000256" key="1">
    <source>
        <dbReference type="ARBA" id="ARBA00005361"/>
    </source>
</evidence>
<dbReference type="FunCoup" id="A0A6P7YA60">
    <property type="interactions" value="20"/>
</dbReference>
<evidence type="ECO:0000313" key="3">
    <source>
        <dbReference type="Proteomes" id="UP000515156"/>
    </source>
</evidence>
<feature type="compositionally biased region" description="Basic and acidic residues" evidence="2">
    <location>
        <begin position="25"/>
        <end position="35"/>
    </location>
</feature>
<sequence>MSDIAKDKAARLLKKRGSTTSLSSHEVKGKEVKESTGKNKDFISTVSYVEEPGHNDDIIVPMENTYQLGPTKRFPVTTVNNILKEVLTSYLQEEKYEAELCRQMTKTISEVIKARVKDLMIPRYKIIVLIHIGQLRDQSMRFGSRCIWDPTNDTYSSYALRNGSLFAVANVYAVYFE</sequence>
<proteinExistence type="inferred from homology"/>
<dbReference type="Proteomes" id="UP000515156">
    <property type="component" value="Chromosome 6"/>
</dbReference>
<dbReference type="GeneID" id="115472036"/>
<dbReference type="Gene3D" id="3.30.1140.40">
    <property type="entry name" value="Tctex-1"/>
    <property type="match status" value="1"/>
</dbReference>
<dbReference type="GO" id="GO:0045505">
    <property type="term" value="F:dynein intermediate chain binding"/>
    <property type="evidence" value="ECO:0007669"/>
    <property type="project" value="TreeGrafter"/>
</dbReference>
<dbReference type="KEGG" id="muo:115472036"/>
<dbReference type="GO" id="GO:0007018">
    <property type="term" value="P:microtubule-based movement"/>
    <property type="evidence" value="ECO:0007669"/>
    <property type="project" value="TreeGrafter"/>
</dbReference>
<dbReference type="Pfam" id="PF03645">
    <property type="entry name" value="Tctex-1"/>
    <property type="match status" value="1"/>
</dbReference>
<dbReference type="OrthoDB" id="10248487at2759"/>
<accession>A0A6P7YA60</accession>
<dbReference type="AlphaFoldDB" id="A0A6P7YA60"/>
<evidence type="ECO:0000256" key="2">
    <source>
        <dbReference type="SAM" id="MobiDB-lite"/>
    </source>
</evidence>
<feature type="region of interest" description="Disordered" evidence="2">
    <location>
        <begin position="15"/>
        <end position="35"/>
    </location>
</feature>
<dbReference type="InterPro" id="IPR038586">
    <property type="entry name" value="Tctex-1-like_sf"/>
</dbReference>
<evidence type="ECO:0000313" key="4">
    <source>
        <dbReference type="RefSeq" id="XP_030061933.1"/>
    </source>
</evidence>
<protein>
    <submittedName>
        <fullName evidence="4">Tctex1 domain-containing protein 1</fullName>
    </submittedName>
</protein>
<dbReference type="GO" id="GO:0005737">
    <property type="term" value="C:cytoplasm"/>
    <property type="evidence" value="ECO:0007669"/>
    <property type="project" value="TreeGrafter"/>
</dbReference>
<dbReference type="RefSeq" id="XP_030061933.1">
    <property type="nucleotide sequence ID" value="XM_030206073.1"/>
</dbReference>
<dbReference type="CTD" id="200132"/>
<organism evidence="3 4">
    <name type="scientific">Microcaecilia unicolor</name>
    <dbReference type="NCBI Taxonomy" id="1415580"/>
    <lineage>
        <taxon>Eukaryota</taxon>
        <taxon>Metazoa</taxon>
        <taxon>Chordata</taxon>
        <taxon>Craniata</taxon>
        <taxon>Vertebrata</taxon>
        <taxon>Euteleostomi</taxon>
        <taxon>Amphibia</taxon>
        <taxon>Gymnophiona</taxon>
        <taxon>Siphonopidae</taxon>
        <taxon>Microcaecilia</taxon>
    </lineage>
</organism>
<dbReference type="CDD" id="cd21458">
    <property type="entry name" value="DLC-like_TCTEX1D1"/>
    <property type="match status" value="1"/>
</dbReference>
<keyword evidence="3" id="KW-1185">Reference proteome</keyword>
<dbReference type="PANTHER" id="PTHR21255:SF64">
    <property type="entry name" value="DYNEIN LIGHT CHAIN TCTEX-TYPE 5"/>
    <property type="match status" value="1"/>
</dbReference>